<keyword evidence="1" id="KW-1133">Transmembrane helix</keyword>
<accession>A0A0G4E4Y7</accession>
<protein>
    <recommendedName>
        <fullName evidence="3">Transmembrane protein</fullName>
    </recommendedName>
</protein>
<reference evidence="2" key="1">
    <citation type="submission" date="2014-12" db="EMBL/GenBank/DDBJ databases">
        <authorList>
            <person name="Hall J."/>
        </authorList>
    </citation>
    <scope>NUCLEOTIDE SEQUENCE [LARGE SCALE GENOMIC DNA]</scope>
    <source>
        <strain evidence="2">SBW25</strain>
        <plasmid evidence="2">pQBR57</plasmid>
    </source>
</reference>
<proteinExistence type="predicted"/>
<evidence type="ECO:0000256" key="1">
    <source>
        <dbReference type="SAM" id="Phobius"/>
    </source>
</evidence>
<dbReference type="AlphaFoldDB" id="A0A0G4E4Y7"/>
<reference evidence="2" key="2">
    <citation type="submission" date="2015-06" db="EMBL/GenBank/DDBJ databases">
        <title>Environmentally co-occuring mercury resistance plasmids are genetically and phenotypically diverse and confer variable context-dependent fitness effects.</title>
        <authorList>
            <person name="Hall J.P.J."/>
            <person name="Harrison E."/>
            <person name="Lilley A.K."/>
            <person name="Paterson S."/>
            <person name="Spiers A.J."/>
            <person name="Brockhurst M.A."/>
        </authorList>
    </citation>
    <scope>NUCLEOTIDE SEQUENCE [LARGE SCALE GENOMIC DNA]</scope>
    <source>
        <strain evidence="2">SBW25</strain>
        <plasmid evidence="2">pQBR57</plasmid>
    </source>
</reference>
<evidence type="ECO:0000313" key="2">
    <source>
        <dbReference type="EMBL" id="CEK42301.1"/>
    </source>
</evidence>
<keyword evidence="2" id="KW-0614">Plasmid</keyword>
<name>A0A0G4E4Y7_PSEFS</name>
<sequence length="104" mass="11659">MDSTVHEFVPVAQASPFGYLMLAMAICFSVCAFFDYLEYALKLRAEKEGFSNPKLNEMMKDFRVWGMRSSTYSLVKAIAFTLMLTATLYAGSAAISNLLKAWFA</sequence>
<geneLocation type="plasmid" evidence="2">
    <name>pQBR57</name>
</geneLocation>
<keyword evidence="1" id="KW-0472">Membrane</keyword>
<organism evidence="2">
    <name type="scientific">Pseudomonas fluorescens (strain SBW25)</name>
    <dbReference type="NCBI Taxonomy" id="216595"/>
    <lineage>
        <taxon>Bacteria</taxon>
        <taxon>Pseudomonadati</taxon>
        <taxon>Pseudomonadota</taxon>
        <taxon>Gammaproteobacteria</taxon>
        <taxon>Pseudomonadales</taxon>
        <taxon>Pseudomonadaceae</taxon>
        <taxon>Pseudomonas</taxon>
    </lineage>
</organism>
<gene>
    <name evidence="2" type="ORF">PQBR57_0348</name>
</gene>
<evidence type="ECO:0008006" key="3">
    <source>
        <dbReference type="Google" id="ProtNLM"/>
    </source>
</evidence>
<feature type="transmembrane region" description="Helical" evidence="1">
    <location>
        <begin position="77"/>
        <end position="99"/>
    </location>
</feature>
<feature type="transmembrane region" description="Helical" evidence="1">
    <location>
        <begin position="17"/>
        <end position="37"/>
    </location>
</feature>
<keyword evidence="1" id="KW-0812">Transmembrane</keyword>
<dbReference type="EMBL" id="LN713926">
    <property type="protein sequence ID" value="CEK42301.1"/>
    <property type="molecule type" value="Genomic_DNA"/>
</dbReference>